<dbReference type="InterPro" id="IPR014031">
    <property type="entry name" value="Ketoacyl_synth_C"/>
</dbReference>
<dbReference type="Pfam" id="PF00501">
    <property type="entry name" value="AMP-binding"/>
    <property type="match status" value="1"/>
</dbReference>
<dbReference type="Gene3D" id="3.30.300.30">
    <property type="match status" value="1"/>
</dbReference>
<keyword evidence="4" id="KW-0808">Transferase</keyword>
<dbReference type="SMART" id="SM00823">
    <property type="entry name" value="PKS_PP"/>
    <property type="match status" value="2"/>
</dbReference>
<comment type="cofactor">
    <cofactor evidence="1">
        <name>pantetheine 4'-phosphate</name>
        <dbReference type="ChEBI" id="CHEBI:47942"/>
    </cofactor>
</comment>
<dbReference type="EMBL" id="JBHUFV010000043">
    <property type="protein sequence ID" value="MFD1935541.1"/>
    <property type="molecule type" value="Genomic_DNA"/>
</dbReference>
<evidence type="ECO:0000256" key="4">
    <source>
        <dbReference type="ARBA" id="ARBA00022679"/>
    </source>
</evidence>
<dbReference type="InterPro" id="IPR000873">
    <property type="entry name" value="AMP-dep_synth/lig_dom"/>
</dbReference>
<dbReference type="PROSITE" id="PS50075">
    <property type="entry name" value="CARRIER"/>
    <property type="match status" value="2"/>
</dbReference>
<evidence type="ECO:0000259" key="5">
    <source>
        <dbReference type="PROSITE" id="PS50075"/>
    </source>
</evidence>
<dbReference type="Pfam" id="PF00109">
    <property type="entry name" value="ketoacyl-synt"/>
    <property type="match status" value="1"/>
</dbReference>
<dbReference type="PROSITE" id="PS00012">
    <property type="entry name" value="PHOSPHOPANTETHEINE"/>
    <property type="match status" value="1"/>
</dbReference>
<keyword evidence="2" id="KW-0596">Phosphopantetheine</keyword>
<dbReference type="SUPFAM" id="SSF56801">
    <property type="entry name" value="Acetyl-CoA synthetase-like"/>
    <property type="match status" value="1"/>
</dbReference>
<sequence>MNRDAVAIIGVALSLPGADDLDALHDGLGAGHSRLCEPADERVRHAGGDVGTAYVPGGYLDRIDLFDHRFFGISRREAELMDPHQRLTIQLVHRAVENAGYATRSLRGTRTAVVLSAPRPEYATLFSEDDPQQILGTLPAATAARVAYLLDLAGPVLAVDTACSGSLAALADAVGQLRAGRADLAIAGGLSVQALLRPAAQYDPLPGIESPSGVCRPFDADADGTVGGEGGGFVLLKPLAAAVADGDHVHAVLRGVAVNHNGYRATALSAPSQDAQSELLTAAWRDAGLSVSDAGYIECHGSGTPLGDLVEVGGLRQALEGAGRTVLIGGAKGNVGHLDHASGMAGLFRVLAGLRHATLYPTAGFRTPHPSLVPEEPVRVSVDRQPWPSAPDGGPRRAGVSSFGLTGTNVHAVVEEQSRPRPRSDRVRPAAELVTLSAASPEAYVRYARSLGEFLKTTDDDLATVAHALNRGRDDHPWRRAFAVRDLPEFADALLGAQPPTQPVPDRAPPLVLLFSGDGDIGDTATGDALWHTLRKDFPALADEEDRLFGAGDRGAQVLLRRHLALYGLARSLGLDTGRLVGSGPGNLAVQVIRGQISPEDAWRDATHLERTADVDDAGLRRAVRDFDRDGVLLLELGSDGVLSRRIRELAPELTVLPFLSGGCVLDALARLYEQGATIDWDRHYEGAGIRRTEVPTYPFEPDSCWYRPPEDTTVTASGPAPDAADAAEIRRGVADIWSHILKAPDIGPDSDYFALGGSSIAGITFLRESESRFGVRPTFADLYEHRTVREMAGLIAARLTAPGETPADGRIARLPAGARIPLSYNQEQLWYLDRLASPGPLYNIPGDLRHRGPLDHEALRAALLDVVARHEVLRTRVLDDMGRPYVLFDAPAPALTVVDLRGSVDPETEARRLAHDEAIAPFDLSSGPLLRTTLLQVADDEHILLCTWHHIVFDGWSPTVFFRDLGAYYTARLTRQPATLPELTCGYGDFAAWQREVLTGDRLERGLRFWREELADLRTTELPLDRPRPVVETHAGALLPFSLSAEHALALREFSRQEGVTTFVTMLSVVDALLHLWAGQKDVVVGGATSGRSHPDTHEMIGYFNNGLPFRTRVDEDLTFRELVRRCAKTVAGVLDHEEIPFGKIVADLGGRRDPSRHPVFTVSYIHQNTAGHFSAPASLDLAPAGGTIGGVAPGTSKVDLTIGLNDEPDSPMTGYLEYAVDLFDLSTAEQLATFFQDLVGAAVDDPDRRLAELAAKAPERSSDSVLHGQALSVLRGRERPVAPLSVHRAVKRWAASHPDRPAVVDSEAGRTLSYGELDSRAEDLARRLVAAGVTPGTPVPVVAGRGLDLVTGWLGVLKAGGAFVPIDTGLPEARMAELLTGLGNPLAVLGEGQRRPAAIEVIPVAGGRVHEGVLPPDPPPDSLAYIAHTSGTTGRPHGCEVTHGSLGNLLTWYAATTGLGRQDRVAQVLATGLDAAVLETLSALSQGAALHVLHNAARPPADLLRWMAREQITVACLAAPLGEMVLGDLPDVPGLRLRVLSIGGDRLRVRPPAHAPFRTLNHYGPTECAVVATWAEVTPGPADTLPGIGRPVDNCAAYVLRADGRPCAPGEQGELYIGGAAVGRGYHGLPGATAARFVADPFSDRPGARMYRTGDLARLGPDGSLVFEGRGDQQLEIRGYRVEPIEIERVLLEHPGVREAVVLPDTGPRGTVRMAGHVAGEPRLDSGALRGWLAERLPAHMVPSRIIVHDRLPQTPNAKTDRKRMMEMATRPAPLLPAAEGTPDPERTLSLIWADLLGRESVHPHDDFFEIGGDSLLSVAVAARAESAGLSITPQDVLERPRLRDLAAGVLPSPADGPPPPDSSTPIPLTPLMHGMLDRAKDTAKDFVVVEVLEIAAGVRSDAVCHAAATLLDLHEPLRYRVRRNAAGWRIDVGTARPHDVLDVTVLPAMGESAELAVLESDKDELLKDIDPARGAMLRMRFYDRGSARTGLLTLVVHHFAYDHTSAVPLLEDFNAALRDSGPAPRQDPATRAAWSRWSRHLTEMSTSDEVAAEAGYWAAVLEGGRTTGRLPTGLEPSSSPSPPGVLRRVLPADRVAPALATSGTAGRTAATAAVACAWSRWTGRADAYLMLVGEATHNPFRPYGRSRSIGWFTSSYPAVIPVAEGQRADDALASATDYLHAVPNDGVGYGMLRQLSAATPMTERIRALPEPAVLVEHTATGGEALRVGRGDAWIRSVPLMVEHRSLLAWLPVAVSSMLSDGELVIHLAHDGQLPTARMEELADHLADAFAELAGKPEPAGQPDLAGER</sequence>
<dbReference type="PROSITE" id="PS52004">
    <property type="entry name" value="KS3_2"/>
    <property type="match status" value="1"/>
</dbReference>
<dbReference type="InterPro" id="IPR042099">
    <property type="entry name" value="ANL_N_sf"/>
</dbReference>
<dbReference type="RefSeq" id="WP_379575656.1">
    <property type="nucleotide sequence ID" value="NZ_JBHUFV010000043.1"/>
</dbReference>
<dbReference type="CDD" id="cd05930">
    <property type="entry name" value="A_NRPS"/>
    <property type="match status" value="1"/>
</dbReference>
<proteinExistence type="predicted"/>
<dbReference type="Pfam" id="PF00550">
    <property type="entry name" value="PP-binding"/>
    <property type="match status" value="2"/>
</dbReference>
<evidence type="ECO:0000256" key="2">
    <source>
        <dbReference type="ARBA" id="ARBA00022450"/>
    </source>
</evidence>
<dbReference type="InterPro" id="IPR014030">
    <property type="entry name" value="Ketoacyl_synth_N"/>
</dbReference>
<feature type="domain" description="Carrier" evidence="5">
    <location>
        <begin position="725"/>
        <end position="800"/>
    </location>
</feature>
<dbReference type="SUPFAM" id="SSF53901">
    <property type="entry name" value="Thiolase-like"/>
    <property type="match status" value="1"/>
</dbReference>
<dbReference type="Gene3D" id="3.40.50.12780">
    <property type="entry name" value="N-terminal domain of ligase-like"/>
    <property type="match status" value="1"/>
</dbReference>
<dbReference type="SUPFAM" id="SSF47336">
    <property type="entry name" value="ACP-like"/>
    <property type="match status" value="2"/>
</dbReference>
<dbReference type="Pfam" id="PF00668">
    <property type="entry name" value="Condensation"/>
    <property type="match status" value="2"/>
</dbReference>
<dbReference type="InterPro" id="IPR009081">
    <property type="entry name" value="PP-bd_ACP"/>
</dbReference>
<protein>
    <submittedName>
        <fullName evidence="7">Amino acid adenylation domain-containing protein</fullName>
    </submittedName>
</protein>
<dbReference type="InterPro" id="IPR025110">
    <property type="entry name" value="AMP-bd_C"/>
</dbReference>
<keyword evidence="8" id="KW-1185">Reference proteome</keyword>
<dbReference type="InterPro" id="IPR006162">
    <property type="entry name" value="Ppantetheine_attach_site"/>
</dbReference>
<keyword evidence="3" id="KW-0597">Phosphoprotein</keyword>
<dbReference type="Gene3D" id="3.30.559.10">
    <property type="entry name" value="Chloramphenicol acetyltransferase-like domain"/>
    <property type="match status" value="2"/>
</dbReference>
<dbReference type="Pfam" id="PF13193">
    <property type="entry name" value="AMP-binding_C"/>
    <property type="match status" value="1"/>
</dbReference>
<dbReference type="InterPro" id="IPR020841">
    <property type="entry name" value="PKS_Beta-ketoAc_synthase_dom"/>
</dbReference>
<reference evidence="8" key="1">
    <citation type="journal article" date="2019" name="Int. J. Syst. Evol. Microbiol.">
        <title>The Global Catalogue of Microorganisms (GCM) 10K type strain sequencing project: providing services to taxonomists for standard genome sequencing and annotation.</title>
        <authorList>
            <consortium name="The Broad Institute Genomics Platform"/>
            <consortium name="The Broad Institute Genome Sequencing Center for Infectious Disease"/>
            <person name="Wu L."/>
            <person name="Ma J."/>
        </authorList>
    </citation>
    <scope>NUCLEOTIDE SEQUENCE [LARGE SCALE GENOMIC DNA]</scope>
    <source>
        <strain evidence="8">ICMP 6774ER</strain>
    </source>
</reference>
<comment type="caution">
    <text evidence="7">The sequence shown here is derived from an EMBL/GenBank/DDBJ whole genome shotgun (WGS) entry which is preliminary data.</text>
</comment>
<feature type="domain" description="Ketosynthase family 3 (KS3)" evidence="6">
    <location>
        <begin position="3"/>
        <end position="416"/>
    </location>
</feature>
<dbReference type="NCBIfam" id="TIGR01733">
    <property type="entry name" value="AA-adenyl-dom"/>
    <property type="match status" value="1"/>
</dbReference>
<dbReference type="Gene3D" id="3.30.70.3290">
    <property type="match status" value="1"/>
</dbReference>
<dbReference type="SMART" id="SM00825">
    <property type="entry name" value="PKS_KS"/>
    <property type="match status" value="1"/>
</dbReference>
<evidence type="ECO:0000256" key="3">
    <source>
        <dbReference type="ARBA" id="ARBA00022553"/>
    </source>
</evidence>
<dbReference type="InterPro" id="IPR010071">
    <property type="entry name" value="AA_adenyl_dom"/>
</dbReference>
<dbReference type="InterPro" id="IPR016039">
    <property type="entry name" value="Thiolase-like"/>
</dbReference>
<evidence type="ECO:0000256" key="1">
    <source>
        <dbReference type="ARBA" id="ARBA00001957"/>
    </source>
</evidence>
<dbReference type="Gene3D" id="3.30.559.30">
    <property type="entry name" value="Nonribosomal peptide synthetase, condensation domain"/>
    <property type="match status" value="2"/>
</dbReference>
<dbReference type="InterPro" id="IPR032821">
    <property type="entry name" value="PKS_assoc"/>
</dbReference>
<dbReference type="Pfam" id="PF16197">
    <property type="entry name" value="KAsynt_C_assoc"/>
    <property type="match status" value="1"/>
</dbReference>
<dbReference type="Gene3D" id="3.40.47.10">
    <property type="match status" value="1"/>
</dbReference>
<dbReference type="SUPFAM" id="SSF52777">
    <property type="entry name" value="CoA-dependent acyltransferases"/>
    <property type="match status" value="4"/>
</dbReference>
<name>A0ABW4T1L9_9ACTN</name>
<evidence type="ECO:0000313" key="8">
    <source>
        <dbReference type="Proteomes" id="UP001597368"/>
    </source>
</evidence>
<gene>
    <name evidence="7" type="ORF">ACFSKW_29135</name>
</gene>
<dbReference type="InterPro" id="IPR001242">
    <property type="entry name" value="Condensation_dom"/>
</dbReference>
<dbReference type="PANTHER" id="PTHR45527:SF1">
    <property type="entry name" value="FATTY ACID SYNTHASE"/>
    <property type="match status" value="1"/>
</dbReference>
<dbReference type="InterPro" id="IPR045851">
    <property type="entry name" value="AMP-bd_C_sf"/>
</dbReference>
<dbReference type="Proteomes" id="UP001597368">
    <property type="component" value="Unassembled WGS sequence"/>
</dbReference>
<evidence type="ECO:0000259" key="6">
    <source>
        <dbReference type="PROSITE" id="PS52004"/>
    </source>
</evidence>
<dbReference type="InterPro" id="IPR020806">
    <property type="entry name" value="PKS_PP-bd"/>
</dbReference>
<evidence type="ECO:0000313" key="7">
    <source>
        <dbReference type="EMBL" id="MFD1935541.1"/>
    </source>
</evidence>
<accession>A0ABW4T1L9</accession>
<organism evidence="7 8">
    <name type="scientific">Nonomuraea mangrovi</name>
    <dbReference type="NCBI Taxonomy" id="2316207"/>
    <lineage>
        <taxon>Bacteria</taxon>
        <taxon>Bacillati</taxon>
        <taxon>Actinomycetota</taxon>
        <taxon>Actinomycetes</taxon>
        <taxon>Streptosporangiales</taxon>
        <taxon>Streptosporangiaceae</taxon>
        <taxon>Nonomuraea</taxon>
    </lineage>
</organism>
<dbReference type="CDD" id="cd00833">
    <property type="entry name" value="PKS"/>
    <property type="match status" value="1"/>
</dbReference>
<dbReference type="CDD" id="cd19531">
    <property type="entry name" value="LCL_NRPS-like"/>
    <property type="match status" value="1"/>
</dbReference>
<dbReference type="PANTHER" id="PTHR45527">
    <property type="entry name" value="NONRIBOSOMAL PEPTIDE SYNTHETASE"/>
    <property type="match status" value="1"/>
</dbReference>
<dbReference type="InterPro" id="IPR023213">
    <property type="entry name" value="CAT-like_dom_sf"/>
</dbReference>
<dbReference type="Gene3D" id="1.10.1240.100">
    <property type="match status" value="1"/>
</dbReference>
<dbReference type="Pfam" id="PF02801">
    <property type="entry name" value="Ketoacyl-synt_C"/>
    <property type="match status" value="1"/>
</dbReference>
<dbReference type="InterPro" id="IPR036736">
    <property type="entry name" value="ACP-like_sf"/>
</dbReference>
<feature type="domain" description="Carrier" evidence="5">
    <location>
        <begin position="1782"/>
        <end position="1856"/>
    </location>
</feature>
<dbReference type="Gene3D" id="1.10.1200.10">
    <property type="entry name" value="ACP-like"/>
    <property type="match status" value="2"/>
</dbReference>